<accession>A0ABM7PEM7</accession>
<evidence type="ECO:0000259" key="1">
    <source>
        <dbReference type="Pfam" id="PF16261"/>
    </source>
</evidence>
<evidence type="ECO:0000313" key="2">
    <source>
        <dbReference type="EMBL" id="BCS95689.1"/>
    </source>
</evidence>
<dbReference type="NCBIfam" id="TIGR03032">
    <property type="entry name" value="TIGR03032 family protein"/>
    <property type="match status" value="1"/>
</dbReference>
<feature type="domain" description="Conserved hypothetical protein CHP03032" evidence="1">
    <location>
        <begin position="23"/>
        <end position="336"/>
    </location>
</feature>
<evidence type="ECO:0000313" key="3">
    <source>
        <dbReference type="Proteomes" id="UP001320148"/>
    </source>
</evidence>
<dbReference type="Pfam" id="PF16261">
    <property type="entry name" value="DUF4915"/>
    <property type="match status" value="1"/>
</dbReference>
<organism evidence="2 3">
    <name type="scientific">Desulfoluna limicola</name>
    <dbReference type="NCBI Taxonomy" id="2810562"/>
    <lineage>
        <taxon>Bacteria</taxon>
        <taxon>Pseudomonadati</taxon>
        <taxon>Thermodesulfobacteriota</taxon>
        <taxon>Desulfobacteria</taxon>
        <taxon>Desulfobacterales</taxon>
        <taxon>Desulfolunaceae</taxon>
        <taxon>Desulfoluna</taxon>
    </lineage>
</organism>
<sequence>MSQTQPTNPHSDTTLSITGSPGLPEWLVARNISLAFTTCQTSRLFFLGVNEKGHLSASERHYDYATGLCLRDDSLFLATRYQIWRFENVLEPGQRFKGHDRLYIPREAITTGDLDTHDLACGAQGELFFVNTRYNCVAAVSDRYSFRPVWMPPFISELAPGNRCHLNGLALRHGRPAYATCCSASDSVSGWRDDRERGGLLFDIPSSEVIVRGLSMPHSPRIFRNRLWLHNAGTGEFGVVDEHAGRFEPVAFCPGFTRGLDFVGNTAVIGVSQPHGETRFQGPLLDTRLSNGEAPFCGLLFVDLSTGAVAHWVRLDGIITDLFDVRVLDDSMHPMSMGFKTDEITHVITTKSKHESNVNIFLKTDHHS</sequence>
<proteinExistence type="predicted"/>
<reference evidence="2 3" key="1">
    <citation type="submission" date="2021-02" db="EMBL/GenBank/DDBJ databases">
        <title>Complete genome of Desulfoluna sp. strain ASN36.</title>
        <authorList>
            <person name="Takahashi A."/>
            <person name="Kojima H."/>
            <person name="Fukui M."/>
        </authorList>
    </citation>
    <scope>NUCLEOTIDE SEQUENCE [LARGE SCALE GENOMIC DNA]</scope>
    <source>
        <strain evidence="2 3">ASN36</strain>
    </source>
</reference>
<dbReference type="Proteomes" id="UP001320148">
    <property type="component" value="Chromosome"/>
</dbReference>
<gene>
    <name evidence="2" type="ORF">DSLASN_13210</name>
</gene>
<dbReference type="RefSeq" id="WP_236891974.1">
    <property type="nucleotide sequence ID" value="NZ_AP024488.1"/>
</dbReference>
<keyword evidence="3" id="KW-1185">Reference proteome</keyword>
<dbReference type="EMBL" id="AP024488">
    <property type="protein sequence ID" value="BCS95689.1"/>
    <property type="molecule type" value="Genomic_DNA"/>
</dbReference>
<dbReference type="InterPro" id="IPR017481">
    <property type="entry name" value="CHP03032"/>
</dbReference>
<name>A0ABM7PEM7_9BACT</name>
<protein>
    <submittedName>
        <fullName evidence="2">TIGR03032 family protein</fullName>
    </submittedName>
</protein>